<keyword evidence="5" id="KW-1185">Reference proteome</keyword>
<dbReference type="Proteomes" id="UP000691718">
    <property type="component" value="Unassembled WGS sequence"/>
</dbReference>
<accession>A0A8S3WJ40</accession>
<feature type="compositionally biased region" description="Basic and acidic residues" evidence="2">
    <location>
        <begin position="219"/>
        <end position="231"/>
    </location>
</feature>
<feature type="region of interest" description="Disordered" evidence="2">
    <location>
        <begin position="211"/>
        <end position="231"/>
    </location>
</feature>
<reference evidence="4" key="1">
    <citation type="submission" date="2021-04" db="EMBL/GenBank/DDBJ databases">
        <authorList>
            <person name="Tunstrom K."/>
        </authorList>
    </citation>
    <scope>NUCLEOTIDE SEQUENCE</scope>
</reference>
<dbReference type="CDD" id="cd01650">
    <property type="entry name" value="RT_nLTR_like"/>
    <property type="match status" value="1"/>
</dbReference>
<dbReference type="PANTHER" id="PTHR19446">
    <property type="entry name" value="REVERSE TRANSCRIPTASES"/>
    <property type="match status" value="1"/>
</dbReference>
<gene>
    <name evidence="4" type="ORF">PAPOLLO_LOCUS6838</name>
</gene>
<dbReference type="OrthoDB" id="416454at2759"/>
<proteinExistence type="predicted"/>
<dbReference type="Pfam" id="PF00078">
    <property type="entry name" value="RVT_1"/>
    <property type="match status" value="1"/>
</dbReference>
<evidence type="ECO:0000256" key="1">
    <source>
        <dbReference type="SAM" id="Coils"/>
    </source>
</evidence>
<name>A0A8S3WJ40_PARAO</name>
<evidence type="ECO:0000256" key="2">
    <source>
        <dbReference type="SAM" id="MobiDB-lite"/>
    </source>
</evidence>
<evidence type="ECO:0000313" key="5">
    <source>
        <dbReference type="Proteomes" id="UP000691718"/>
    </source>
</evidence>
<dbReference type="EMBL" id="CAJQZP010000458">
    <property type="protein sequence ID" value="CAG4962673.1"/>
    <property type="molecule type" value="Genomic_DNA"/>
</dbReference>
<dbReference type="InterPro" id="IPR000477">
    <property type="entry name" value="RT_dom"/>
</dbReference>
<evidence type="ECO:0000313" key="4">
    <source>
        <dbReference type="EMBL" id="CAG4962673.1"/>
    </source>
</evidence>
<organism evidence="4 5">
    <name type="scientific">Parnassius apollo</name>
    <name type="common">Apollo butterfly</name>
    <name type="synonym">Papilio apollo</name>
    <dbReference type="NCBI Taxonomy" id="110799"/>
    <lineage>
        <taxon>Eukaryota</taxon>
        <taxon>Metazoa</taxon>
        <taxon>Ecdysozoa</taxon>
        <taxon>Arthropoda</taxon>
        <taxon>Hexapoda</taxon>
        <taxon>Insecta</taxon>
        <taxon>Pterygota</taxon>
        <taxon>Neoptera</taxon>
        <taxon>Endopterygota</taxon>
        <taxon>Lepidoptera</taxon>
        <taxon>Glossata</taxon>
        <taxon>Ditrysia</taxon>
        <taxon>Papilionoidea</taxon>
        <taxon>Papilionidae</taxon>
        <taxon>Parnassiinae</taxon>
        <taxon>Parnassini</taxon>
        <taxon>Parnassius</taxon>
        <taxon>Parnassius</taxon>
    </lineage>
</organism>
<dbReference type="PROSITE" id="PS50878">
    <property type="entry name" value="RT_POL"/>
    <property type="match status" value="1"/>
</dbReference>
<protein>
    <submittedName>
        <fullName evidence="4">(apollo) hypothetical protein</fullName>
    </submittedName>
</protein>
<dbReference type="AlphaFoldDB" id="A0A8S3WJ40"/>
<evidence type="ECO:0000259" key="3">
    <source>
        <dbReference type="PROSITE" id="PS50878"/>
    </source>
</evidence>
<sequence>MKLECHSGREPTYWPTDRQRIPDLLDFFIVKNIDSNYLNIEPRIDLTSDHTPVILNVTTTVNLVAPLLRIYNSNTTDWTIYKNKITTETELKTKINTIEELERQLEQLNMTIHIAANSATPKRTGNGQPLKHNSYPKDIKEKIQERRRLRKIWHTTGYPSDKTAFNRHSNELKAFISTLENDNIQHYLSNLDPTRDTNYSLWKATKNLKRPKNHISPINDEKGGKRRRSDKEKATIFAEHLKTVFQPRPENNLEHTMEIKEYLESANQMCLPLKSTSPKEIVEEIRNLKDGKAPGYDLIDATLLKNLPHKVMVPKPGKTPHEATSYRPISLLPVIGKLFERILLNRMKEHLSTVLQNHQFGFREKHGTIEQVHRIVDTISRCLENKLYCSAVFLDVSQAFDKVWYDGLLFKLKKHLPHCLFLILKSYLDKRCYQVKYGDDLSEVHELKSGVPQGSILGPILYLIFTADIPTTDYTTTATYADDTALLSAQSNPETVSSQMQNHLIEVERWLNHWRIKANESKSVHVTFTLRRETCPSVTLNYKVIPQENNAKYLGMYLYRKLTRQKHFWTKRKQLDGKLRKLNWLLGRKSQLNPNSKMLVYKTTIKPIWTYGIQLWGTASNIDIDILERFQTKALRTMFGISRSISNRYVYLDLGLKTVRQEVAQNSLKYQEKLTAHVNKLAHALSGEGALQHTRLKRSDVASLHKRFTT</sequence>
<keyword evidence="1" id="KW-0175">Coiled coil</keyword>
<feature type="coiled-coil region" evidence="1">
    <location>
        <begin position="84"/>
        <end position="118"/>
    </location>
</feature>
<comment type="caution">
    <text evidence="4">The sequence shown here is derived from an EMBL/GenBank/DDBJ whole genome shotgun (WGS) entry which is preliminary data.</text>
</comment>
<feature type="domain" description="Reverse transcriptase" evidence="3">
    <location>
        <begin position="294"/>
        <end position="558"/>
    </location>
</feature>